<gene>
    <name evidence="2" type="ORF">SDC9_124819</name>
</gene>
<evidence type="ECO:0000313" key="2">
    <source>
        <dbReference type="EMBL" id="MPM77811.1"/>
    </source>
</evidence>
<evidence type="ECO:0000256" key="1">
    <source>
        <dbReference type="SAM" id="Phobius"/>
    </source>
</evidence>
<keyword evidence="1" id="KW-0812">Transmembrane</keyword>
<organism evidence="2">
    <name type="scientific">bioreactor metagenome</name>
    <dbReference type="NCBI Taxonomy" id="1076179"/>
    <lineage>
        <taxon>unclassified sequences</taxon>
        <taxon>metagenomes</taxon>
        <taxon>ecological metagenomes</taxon>
    </lineage>
</organism>
<accession>A0A645CLF8</accession>
<name>A0A645CLF8_9ZZZZ</name>
<feature type="transmembrane region" description="Helical" evidence="1">
    <location>
        <begin position="41"/>
        <end position="62"/>
    </location>
</feature>
<feature type="transmembrane region" description="Helical" evidence="1">
    <location>
        <begin position="115"/>
        <end position="136"/>
    </location>
</feature>
<reference evidence="2" key="1">
    <citation type="submission" date="2019-08" db="EMBL/GenBank/DDBJ databases">
        <authorList>
            <person name="Kucharzyk K."/>
            <person name="Murdoch R.W."/>
            <person name="Higgins S."/>
            <person name="Loffler F."/>
        </authorList>
    </citation>
    <scope>NUCLEOTIDE SEQUENCE</scope>
</reference>
<dbReference type="EMBL" id="VSSQ01028196">
    <property type="protein sequence ID" value="MPM77811.1"/>
    <property type="molecule type" value="Genomic_DNA"/>
</dbReference>
<feature type="transmembrane region" description="Helical" evidence="1">
    <location>
        <begin position="12"/>
        <end position="35"/>
    </location>
</feature>
<keyword evidence="1" id="KW-0472">Membrane</keyword>
<sequence>MDASANRAGFAVFKFFTYDVCCLFNVPAVCLFIYFHFSCNGFFALFQVLIKHIYCIFCFLYFKSCNVKLQCLFIKKYEFFCPFPELRKFHGVIIENKILFVGIFLQLVLCKSKLLLIQSIFSFKQFIFLAFIFRYYSGT</sequence>
<dbReference type="AlphaFoldDB" id="A0A645CLF8"/>
<keyword evidence="1" id="KW-1133">Transmembrane helix</keyword>
<comment type="caution">
    <text evidence="2">The sequence shown here is derived from an EMBL/GenBank/DDBJ whole genome shotgun (WGS) entry which is preliminary data.</text>
</comment>
<protein>
    <submittedName>
        <fullName evidence="2">Uncharacterized protein</fullName>
    </submittedName>
</protein>
<proteinExistence type="predicted"/>